<dbReference type="eggNOG" id="COG1309">
    <property type="taxonomic scope" value="Bacteria"/>
</dbReference>
<dbReference type="PANTHER" id="PTHR30055">
    <property type="entry name" value="HTH-TYPE TRANSCRIPTIONAL REGULATOR RUTR"/>
    <property type="match status" value="1"/>
</dbReference>
<dbReference type="InterPro" id="IPR039536">
    <property type="entry name" value="TetR_C_Proteobacteria"/>
</dbReference>
<dbReference type="GO" id="GO:0000976">
    <property type="term" value="F:transcription cis-regulatory region binding"/>
    <property type="evidence" value="ECO:0007669"/>
    <property type="project" value="TreeGrafter"/>
</dbReference>
<accession>K0V142</accession>
<keyword evidence="6" id="KW-1185">Reference proteome</keyword>
<evidence type="ECO:0000259" key="4">
    <source>
        <dbReference type="PROSITE" id="PS50977"/>
    </source>
</evidence>
<dbReference type="Gene3D" id="1.10.10.60">
    <property type="entry name" value="Homeodomain-like"/>
    <property type="match status" value="1"/>
</dbReference>
<evidence type="ECO:0000313" key="6">
    <source>
        <dbReference type="Proteomes" id="UP000006072"/>
    </source>
</evidence>
<evidence type="ECO:0000256" key="1">
    <source>
        <dbReference type="ARBA" id="ARBA00023125"/>
    </source>
</evidence>
<dbReference type="GO" id="GO:0003700">
    <property type="term" value="F:DNA-binding transcription factor activity"/>
    <property type="evidence" value="ECO:0007669"/>
    <property type="project" value="TreeGrafter"/>
</dbReference>
<dbReference type="InterPro" id="IPR009057">
    <property type="entry name" value="Homeodomain-like_sf"/>
</dbReference>
<evidence type="ECO:0000256" key="2">
    <source>
        <dbReference type="PROSITE-ProRule" id="PRU00335"/>
    </source>
</evidence>
<name>K0V142_MYCVA</name>
<dbReference type="InterPro" id="IPR036271">
    <property type="entry name" value="Tet_transcr_reg_TetR-rel_C_sf"/>
</dbReference>
<feature type="domain" description="HTH tetR-type" evidence="4">
    <location>
        <begin position="27"/>
        <end position="87"/>
    </location>
</feature>
<dbReference type="PATRIC" id="fig|1194972.3.peg.1494"/>
<dbReference type="Pfam" id="PF00440">
    <property type="entry name" value="TetR_N"/>
    <property type="match status" value="1"/>
</dbReference>
<dbReference type="SUPFAM" id="SSF46689">
    <property type="entry name" value="Homeodomain-like"/>
    <property type="match status" value="1"/>
</dbReference>
<gene>
    <name evidence="5" type="ORF">MVAC_07431</name>
</gene>
<dbReference type="PANTHER" id="PTHR30055:SF146">
    <property type="entry name" value="HTH-TYPE TRANSCRIPTIONAL DUAL REGULATOR CECR"/>
    <property type="match status" value="1"/>
</dbReference>
<organism evidence="5 6">
    <name type="scientific">Mycolicibacterium vaccae ATCC 25954</name>
    <dbReference type="NCBI Taxonomy" id="1194972"/>
    <lineage>
        <taxon>Bacteria</taxon>
        <taxon>Bacillati</taxon>
        <taxon>Actinomycetota</taxon>
        <taxon>Actinomycetes</taxon>
        <taxon>Mycobacteriales</taxon>
        <taxon>Mycobacteriaceae</taxon>
        <taxon>Mycolicibacterium</taxon>
    </lineage>
</organism>
<comment type="caution">
    <text evidence="5">The sequence shown here is derived from an EMBL/GenBank/DDBJ whole genome shotgun (WGS) entry which is preliminary data.</text>
</comment>
<dbReference type="Pfam" id="PF14246">
    <property type="entry name" value="TetR_C_7"/>
    <property type="match status" value="1"/>
</dbReference>
<dbReference type="PROSITE" id="PS50977">
    <property type="entry name" value="HTH_TETR_2"/>
    <property type="match status" value="1"/>
</dbReference>
<feature type="DNA-binding region" description="H-T-H motif" evidence="2">
    <location>
        <begin position="50"/>
        <end position="69"/>
    </location>
</feature>
<protein>
    <submittedName>
        <fullName evidence="5">TetR family transcriptional regulator</fullName>
    </submittedName>
</protein>
<reference evidence="5 6" key="1">
    <citation type="journal article" date="2012" name="J. Bacteriol.">
        <title>Complete Genome Sequence of Mycobacterium vaccae Type Strain ATCC 25954.</title>
        <authorList>
            <person name="Ho Y.S."/>
            <person name="Adroub S.A."/>
            <person name="Abadi M."/>
            <person name="Al Alwan B."/>
            <person name="Alkhateeb R."/>
            <person name="Gao G."/>
            <person name="Ragab A."/>
            <person name="Ali S."/>
            <person name="van Soolingen D."/>
            <person name="Bitter W."/>
            <person name="Pain A."/>
            <person name="Abdallah A.M."/>
        </authorList>
    </citation>
    <scope>NUCLEOTIDE SEQUENCE [LARGE SCALE GENOMIC DNA]</scope>
    <source>
        <strain evidence="5 6">ATCC 25954</strain>
    </source>
</reference>
<sequence length="221" mass="24092">MTHPAPATSPRRSAPARAGRPTREQALLRAEELLDCALEVFLDRGFDHATIDGIAATAGMAKRTIYARYPDKETLFRAAVQRAIDRWAVPAEEFRKLDTGDLEETLIAVAGARLRTAVSPDGVRLQRILNAEAYRFPELPRIAYEQGSRPAVRFIAEVLARHAATGSIAVDDAELLGTSFLSLVIGGPAHGVLWGAVLDDDAVADRIRVCVRLFLDGARPR</sequence>
<dbReference type="Gene3D" id="1.10.357.10">
    <property type="entry name" value="Tetracycline Repressor, domain 2"/>
    <property type="match status" value="1"/>
</dbReference>
<dbReference type="EMBL" id="ALQA01000011">
    <property type="protein sequence ID" value="EJZ11015.1"/>
    <property type="molecule type" value="Genomic_DNA"/>
</dbReference>
<evidence type="ECO:0000313" key="5">
    <source>
        <dbReference type="EMBL" id="EJZ11015.1"/>
    </source>
</evidence>
<dbReference type="HOGENOM" id="CLU_069356_27_1_11"/>
<dbReference type="PRINTS" id="PR00455">
    <property type="entry name" value="HTHTETR"/>
</dbReference>
<dbReference type="RefSeq" id="WP_003929712.1">
    <property type="nucleotide sequence ID" value="NZ_JH814687.1"/>
</dbReference>
<feature type="region of interest" description="Disordered" evidence="3">
    <location>
        <begin position="1"/>
        <end position="22"/>
    </location>
</feature>
<proteinExistence type="predicted"/>
<dbReference type="Proteomes" id="UP000006072">
    <property type="component" value="Unassembled WGS sequence"/>
</dbReference>
<dbReference type="InterPro" id="IPR050109">
    <property type="entry name" value="HTH-type_TetR-like_transc_reg"/>
</dbReference>
<dbReference type="SUPFAM" id="SSF48498">
    <property type="entry name" value="Tetracyclin repressor-like, C-terminal domain"/>
    <property type="match status" value="1"/>
</dbReference>
<evidence type="ECO:0000256" key="3">
    <source>
        <dbReference type="SAM" id="MobiDB-lite"/>
    </source>
</evidence>
<dbReference type="AlphaFoldDB" id="K0V142"/>
<dbReference type="InterPro" id="IPR001647">
    <property type="entry name" value="HTH_TetR"/>
</dbReference>
<keyword evidence="1 2" id="KW-0238">DNA-binding</keyword>